<proteinExistence type="predicted"/>
<reference evidence="1 2" key="1">
    <citation type="journal article" date="2013" name="Genome Announc.">
        <title>Genome Sequences of Three hpAfrica2 Strains of Helicobacter pylori.</title>
        <authorList>
            <person name="Duncan S.S."/>
            <person name="Bertoli M.T."/>
            <person name="Kersulyte D."/>
            <person name="Valk P.L."/>
            <person name="Tamma S."/>
            <person name="Segal I."/>
            <person name="McClain M.S."/>
            <person name="Cover T.L."/>
            <person name="Berg D.E."/>
        </authorList>
    </citation>
    <scope>NUCLEOTIDE SEQUENCE [LARGE SCALE GENOMIC DNA]</scope>
    <source>
        <strain evidence="1 2">SouthAfrica50</strain>
    </source>
</reference>
<evidence type="ECO:0000313" key="1">
    <source>
        <dbReference type="EMBL" id="EQD88422.1"/>
    </source>
</evidence>
<evidence type="ECO:0000313" key="2">
    <source>
        <dbReference type="Proteomes" id="UP000015816"/>
    </source>
</evidence>
<sequence length="48" mass="5630">MVVALISQIPVILLTLFEREIRLLLLNYLQALGRAFVDKFIDSHNERF</sequence>
<accession>T2S719</accession>
<dbReference type="PATRIC" id="fig|1352357.3.peg.712"/>
<gene>
    <name evidence="1" type="ORF">HPSA50_0735</name>
</gene>
<comment type="caution">
    <text evidence="1">The sequence shown here is derived from an EMBL/GenBank/DDBJ whole genome shotgun (WGS) entry which is preliminary data.</text>
</comment>
<dbReference type="AlphaFoldDB" id="T2S719"/>
<organism evidence="1 2">
    <name type="scientific">Helicobacter pylori SouthAfrica50</name>
    <dbReference type="NCBI Taxonomy" id="1352357"/>
    <lineage>
        <taxon>Bacteria</taxon>
        <taxon>Pseudomonadati</taxon>
        <taxon>Campylobacterota</taxon>
        <taxon>Epsilonproteobacteria</taxon>
        <taxon>Campylobacterales</taxon>
        <taxon>Helicobacteraceae</taxon>
        <taxon>Helicobacter</taxon>
    </lineage>
</organism>
<dbReference type="Proteomes" id="UP000015816">
    <property type="component" value="Unassembled WGS sequence"/>
</dbReference>
<name>T2S719_HELPX</name>
<dbReference type="EMBL" id="AVNI01000002">
    <property type="protein sequence ID" value="EQD88422.1"/>
    <property type="molecule type" value="Genomic_DNA"/>
</dbReference>
<protein>
    <submittedName>
        <fullName evidence="1">Uncharacterized protein</fullName>
    </submittedName>
</protein>